<keyword evidence="2" id="KW-1185">Reference proteome</keyword>
<proteinExistence type="predicted"/>
<dbReference type="Proteomes" id="UP000694383">
    <property type="component" value="Unplaced"/>
</dbReference>
<reference evidence="1" key="1">
    <citation type="submission" date="2025-08" db="UniProtKB">
        <authorList>
            <consortium name="Ensembl"/>
        </authorList>
    </citation>
    <scope>IDENTIFICATION</scope>
</reference>
<reference evidence="1" key="2">
    <citation type="submission" date="2025-09" db="UniProtKB">
        <authorList>
            <consortium name="Ensembl"/>
        </authorList>
    </citation>
    <scope>IDENTIFICATION</scope>
</reference>
<name>A0A8C7X5Y4_9TELE</name>
<dbReference type="Ensembl" id="ENSOSIT00000008471.1">
    <property type="protein sequence ID" value="ENSOSIP00000007931.1"/>
    <property type="gene ID" value="ENSOSIG00000005202.1"/>
</dbReference>
<dbReference type="AlphaFoldDB" id="A0A8C7X5Y4"/>
<sequence length="82" mass="9314">MSARFRLPAGRSYNVRATELERDRQHTQVVCNVLLLDNSVQAFRVSVSSADIQTSFCGQNQEMLGLQRNFENQEAPWAVDGR</sequence>
<evidence type="ECO:0000313" key="2">
    <source>
        <dbReference type="Proteomes" id="UP000694383"/>
    </source>
</evidence>
<dbReference type="GeneTree" id="ENSGT00940000174857"/>
<evidence type="ECO:0000313" key="1">
    <source>
        <dbReference type="Ensembl" id="ENSOSIP00000007931.1"/>
    </source>
</evidence>
<organism evidence="1 2">
    <name type="scientific">Oryzias sinensis</name>
    <name type="common">Chinese medaka</name>
    <dbReference type="NCBI Taxonomy" id="183150"/>
    <lineage>
        <taxon>Eukaryota</taxon>
        <taxon>Metazoa</taxon>
        <taxon>Chordata</taxon>
        <taxon>Craniata</taxon>
        <taxon>Vertebrata</taxon>
        <taxon>Euteleostomi</taxon>
        <taxon>Actinopterygii</taxon>
        <taxon>Neopterygii</taxon>
        <taxon>Teleostei</taxon>
        <taxon>Neoteleostei</taxon>
        <taxon>Acanthomorphata</taxon>
        <taxon>Ovalentaria</taxon>
        <taxon>Atherinomorphae</taxon>
        <taxon>Beloniformes</taxon>
        <taxon>Adrianichthyidae</taxon>
        <taxon>Oryziinae</taxon>
        <taxon>Oryzias</taxon>
    </lineage>
</organism>
<protein>
    <submittedName>
        <fullName evidence="1">Uncharacterized protein</fullName>
    </submittedName>
</protein>
<accession>A0A8C7X5Y4</accession>